<evidence type="ECO:0000256" key="6">
    <source>
        <dbReference type="ARBA" id="ARBA00023319"/>
    </source>
</evidence>
<evidence type="ECO:0000313" key="12">
    <source>
        <dbReference type="Proteomes" id="UP000242188"/>
    </source>
</evidence>
<dbReference type="GO" id="GO:0045989">
    <property type="term" value="P:positive regulation of striated muscle contraction"/>
    <property type="evidence" value="ECO:0007669"/>
    <property type="project" value="UniProtKB-ARBA"/>
</dbReference>
<evidence type="ECO:0000256" key="8">
    <source>
        <dbReference type="SAM" id="MobiDB-lite"/>
    </source>
</evidence>
<gene>
    <name evidence="11" type="ORF">KP79_PYT15754</name>
</gene>
<feature type="compositionally biased region" description="Polar residues" evidence="8">
    <location>
        <begin position="301"/>
        <end position="322"/>
    </location>
</feature>
<feature type="compositionally biased region" description="Low complexity" evidence="8">
    <location>
        <begin position="1918"/>
        <end position="1927"/>
    </location>
</feature>
<dbReference type="InterPro" id="IPR003598">
    <property type="entry name" value="Ig_sub2"/>
</dbReference>
<comment type="similarity">
    <text evidence="2">Belongs to the protein kinase superfamily. CAMK Ser/Thr protein kinase family.</text>
</comment>
<feature type="compositionally biased region" description="Basic and acidic residues" evidence="8">
    <location>
        <begin position="989"/>
        <end position="1002"/>
    </location>
</feature>
<dbReference type="PANTHER" id="PTHR10075:SF101">
    <property type="entry name" value="ZWEI IG DOMAIN PROTEIN ZIG-3"/>
    <property type="match status" value="1"/>
</dbReference>
<sequence length="2458" mass="273210">MKFTIRSQLSLEILLIHATEWKNYVGVTFFILIGWKPSLAREVIFVSHPKRIDWVLSREELTQKSVIKSTSEMDIYSGMDVASLQEKLIGCYDYKERTKIRAAIKELQNPGNSGIKTYSFSQKYKRKSGSSSSPLGSPLLLPKSPLLSPKDFSSRHFQDGLAVPSKSYIKSPVGKGDVTKKERKKSWKEALKDVIERQTKRNSIRKERMSSSSSDGGGIKGADNVFVSSPVDKTFKSYLFAGNINSHKGEGDLLHSESNLRKKFRLKSDGSDSETDKQDASRTASVYSSRWSRLKSEEAHTNSSPRNLQISGKSLQETNSAPNRKMRLKSDGTPPSSPPHKVKVAYHTSDDNFSEVSYSSQATSCKSVDSGYSSVSDRSISQRDSREHQSDDKMPAGSYKARIARYRSQDTGREEPTKYVSKTIWRSSLQEGSDDSVCKREAGPSDRVSKKPPPSQRKISRIKSDENLLDEPREMRKTSSLQNGEMSSSADVRVSPTERKMMRVKSDSNLLNCHLTTRTVNRASLLDQERDQTPSFSRLEDKTTRITDTRYGFSRIPRDKENKDTENGYKDTGDTKVKVRDSSPSGLSLKLDRSISTPDDGQPDSPARLRLQERMRRRVSESDASRAIEALSSIFIDVDRNFESTMEVEAVVVNLQDQLKLSTDFSERRKIRAGIRRLREKKQALESCDSAGDKTPVISQVEQEISFVRETIPLAKVDQDLSPLNGYSDIESISELRRLLTEETDYDEKRKIRLALRHLRQRERDRESGDQPVNGRNLTRGHSFVDRRQKKFVQDSNTSLSSSPQSKVGLSSNIPENEISQQNGEVVLNGHGDQSHDHTSVRNQRRYSDLSGNSLKNSHRRSSDASKTDEHNLVLRKDKPQYLSSPTVCRDAGSPVLKSSEKEGENKSSYHSSLSIVHLRSNRTFSPPPKVSPSSDKDTTSSSSPKSPATPSSPQTSPTTHSLFKLSPTTTAPSQSSPASSSSPSPDSRNVKDIRIPSDKSLDTCQTPSSPSAGEESPKYQRRFSLSAITPKKDNVKGKGEIKPESDFEASGKSWIEKKKRSCSLPGNSKALDSSDMEAAFSELLSAVEEPQSSVNTSNDLDLVVEDTKVDINENETIEEEIIKKTVKDTKSSPPSDKENNDNKLVTTPQKGLEKSQLFLDVNSTPENNSAISIIEDDDGAVSVSSTSQKNVGDTTITQKMKLRRSESNTEEEERDTIIETKITSPGGTYHYEKDVTKSKRKITQRGSDYFSRSKYVVRKKRDDSGEEIEEHDISLETDNFSVTKGESWGDKAEAKVEMTKPMDTLLPLKQTSKELNGDKTGRMNVSKTSSGYGSVSGSDEEEREETIIIYGHQGKPSGSPEIRITLKEVLALEGSTTMLECAVMCSPAPTVSWSKDNKALGSSVRYDTKFDGPSGKATLTIKSSGMNDMGEYKCNFRNPLGEAETTSKLIIKKKATRKPEFKKKLKEQSVTEGQSVELECVVKEASTVSWYKDGIIQRNSADFKQTFDGVTAKLEISEIFLDDKGEYACVAKNDLGETKTVCKINVKETASDSNVAPIFLTKPGSKILNGGDTLLLDCDVIGTPKPSITWTRDGNQLTSGRGCKETYDGRVATLRISDASKDDSGKYECTAENAEGKVTVDALIVVKAKQGPPVILHQLSDISVVLGKSVTLQCDVRGSPVPMIMWRKDGQVIGNMPDFHQTYDSNVARLTIKEIFEQDNGRYDCVARNSFGSVTSTCKLTVTDEESAKTKMSPKLGARNKTPQKTDWIVGRDKGQTVAPSLTKVKDTGVKRSESMKITSDSSVRDRFLKKMDDKNSKSTSEKEEFSKVLNGLGKSSKVTDDSKDNPFKSLNMKDKEQKHVSPFRDLDKSKDKPKVDNDPPWKNVSLRRTESARVPTKPVFSREKAEEKQVAQSDKSTQQTTQTSTGAISDTKSSIRNLDKTDSISKVLPQKDNPPRPTITLRRSESARAGQPLFQKKDFLARAIDLAMEKSKQQEINNNRYQIIEESPPSKSSSSSLPSSEKEQEKKSVKTDSSPNGASEGKTGSTKLGRTQSARLLFENKCNSPDVKPETPLASFLARRDNGVRRTSSLKVTPAEKEAGLFRNRSNQNGLDSSPLAKGDNTTMPSYETIDDEDELHKMLSKTENFEERKKIRTRMRELREIQSKEIEERRVQREKDNEDIIKRRHEQADKQKAKTLADFDKMAKTSSQQHNKTLQASEESLKEKIRRADEDKARTLAVYDDLAKKGVTHTTTTNKTEAVPGGTRTTVIKKTETTAGFGGVGYGAKPTAAKPGAGGAMAAFKKMDSAAAPPGGSRPNFMAAQGRGGGGGSKVTRSPSAIKTMLLEWCKSKINHYEGIEVTNFSSSWNNGMAFCALIHNFYPDAFDITKLNPKNRRANFNLAFDTAENLADIAPLLDVEDMVRMKNPDWKCVFTYVQSFYRKLHNHEANKVKQSSEQ</sequence>
<dbReference type="OrthoDB" id="10017054at2759"/>
<feature type="domain" description="Calponin-homology (CH)" evidence="9">
    <location>
        <begin position="2339"/>
        <end position="2445"/>
    </location>
</feature>
<feature type="compositionally biased region" description="Basic and acidic residues" evidence="8">
    <location>
        <begin position="265"/>
        <end position="280"/>
    </location>
</feature>
<feature type="compositionally biased region" description="Basic and acidic residues" evidence="8">
    <location>
        <begin position="380"/>
        <end position="394"/>
    </location>
</feature>
<dbReference type="SUPFAM" id="SSF47576">
    <property type="entry name" value="Calponin-homology domain, CH-domain"/>
    <property type="match status" value="1"/>
</dbReference>
<dbReference type="InterPro" id="IPR022189">
    <property type="entry name" value="SMTN"/>
</dbReference>
<feature type="region of interest" description="Disordered" evidence="8">
    <location>
        <begin position="761"/>
        <end position="812"/>
    </location>
</feature>
<keyword evidence="12" id="KW-1185">Reference proteome</keyword>
<organism evidence="11 12">
    <name type="scientific">Mizuhopecten yessoensis</name>
    <name type="common">Japanese scallop</name>
    <name type="synonym">Patinopecten yessoensis</name>
    <dbReference type="NCBI Taxonomy" id="6573"/>
    <lineage>
        <taxon>Eukaryota</taxon>
        <taxon>Metazoa</taxon>
        <taxon>Spiralia</taxon>
        <taxon>Lophotrochozoa</taxon>
        <taxon>Mollusca</taxon>
        <taxon>Bivalvia</taxon>
        <taxon>Autobranchia</taxon>
        <taxon>Pteriomorphia</taxon>
        <taxon>Pectinida</taxon>
        <taxon>Pectinoidea</taxon>
        <taxon>Pectinidae</taxon>
        <taxon>Mizuhopecten</taxon>
    </lineage>
</organism>
<dbReference type="Pfam" id="PF12510">
    <property type="entry name" value="Smoothelin"/>
    <property type="match status" value="1"/>
</dbReference>
<evidence type="ECO:0000256" key="5">
    <source>
        <dbReference type="ARBA" id="ARBA00023054"/>
    </source>
</evidence>
<dbReference type="InterPro" id="IPR007110">
    <property type="entry name" value="Ig-like_dom"/>
</dbReference>
<dbReference type="InterPro" id="IPR013783">
    <property type="entry name" value="Ig-like_fold"/>
</dbReference>
<dbReference type="FunFam" id="2.60.40.10:FF:000080">
    <property type="entry name" value="Myosin light chain kinase, smooth muscle"/>
    <property type="match status" value="1"/>
</dbReference>
<keyword evidence="5" id="KW-0175">Coiled coil</keyword>
<dbReference type="STRING" id="6573.A0A210Q1T8"/>
<feature type="compositionally biased region" description="Polar residues" evidence="8">
    <location>
        <begin position="1324"/>
        <end position="1338"/>
    </location>
</feature>
<feature type="compositionally biased region" description="Polar residues" evidence="8">
    <location>
        <begin position="358"/>
        <end position="379"/>
    </location>
</feature>
<dbReference type="SMART" id="SM00408">
    <property type="entry name" value="IGc2"/>
    <property type="match status" value="4"/>
</dbReference>
<evidence type="ECO:0000259" key="10">
    <source>
        <dbReference type="PROSITE" id="PS50835"/>
    </source>
</evidence>
<dbReference type="Pfam" id="PF00307">
    <property type="entry name" value="CH"/>
    <property type="match status" value="1"/>
</dbReference>
<feature type="domain" description="Ig-like" evidence="10">
    <location>
        <begin position="1361"/>
        <end position="1453"/>
    </location>
</feature>
<name>A0A210Q1T8_MIZYE</name>
<feature type="region of interest" description="Disordered" evidence="8">
    <location>
        <begin position="827"/>
        <end position="1072"/>
    </location>
</feature>
<feature type="compositionally biased region" description="Polar residues" evidence="8">
    <location>
        <begin position="1928"/>
        <end position="1938"/>
    </location>
</feature>
<evidence type="ECO:0000256" key="2">
    <source>
        <dbReference type="ARBA" id="ARBA00006692"/>
    </source>
</evidence>
<feature type="region of interest" description="Disordered" evidence="8">
    <location>
        <begin position="2004"/>
        <end position="2053"/>
    </location>
</feature>
<dbReference type="FunFam" id="2.60.40.10:FF:000107">
    <property type="entry name" value="Myosin, light chain kinase a"/>
    <property type="match status" value="2"/>
</dbReference>
<dbReference type="Gene3D" id="2.60.40.10">
    <property type="entry name" value="Immunoglobulins"/>
    <property type="match status" value="4"/>
</dbReference>
<feature type="compositionally biased region" description="Basic and acidic residues" evidence="8">
    <location>
        <begin position="1785"/>
        <end position="1796"/>
    </location>
</feature>
<evidence type="ECO:0000256" key="3">
    <source>
        <dbReference type="ARBA" id="ARBA00022490"/>
    </source>
</evidence>
<comment type="caution">
    <text evidence="11">The sequence shown here is derived from an EMBL/GenBank/DDBJ whole genome shotgun (WGS) entry which is preliminary data.</text>
</comment>
<feature type="domain" description="Ig-like" evidence="10">
    <location>
        <begin position="1460"/>
        <end position="1543"/>
    </location>
</feature>
<feature type="compositionally biased region" description="Basic and acidic residues" evidence="8">
    <location>
        <begin position="899"/>
        <end position="908"/>
    </location>
</feature>
<keyword evidence="6" id="KW-0393">Immunoglobulin domain</keyword>
<dbReference type="GO" id="GO:0030424">
    <property type="term" value="C:axon"/>
    <property type="evidence" value="ECO:0007669"/>
    <property type="project" value="TreeGrafter"/>
</dbReference>
<feature type="compositionally biased region" description="Basic and acidic residues" evidence="8">
    <location>
        <begin position="1839"/>
        <end position="1881"/>
    </location>
</feature>
<dbReference type="SMART" id="SM00033">
    <property type="entry name" value="CH"/>
    <property type="match status" value="1"/>
</dbReference>
<dbReference type="GO" id="GO:0007411">
    <property type="term" value="P:axon guidance"/>
    <property type="evidence" value="ECO:0007669"/>
    <property type="project" value="TreeGrafter"/>
</dbReference>
<feature type="compositionally biased region" description="Basic and acidic residues" evidence="8">
    <location>
        <begin position="198"/>
        <end position="209"/>
    </location>
</feature>
<dbReference type="PANTHER" id="PTHR10075">
    <property type="entry name" value="BASIGIN RELATED"/>
    <property type="match status" value="1"/>
</dbReference>
<protein>
    <submittedName>
        <fullName evidence="11">Smoothelin</fullName>
    </submittedName>
</protein>
<dbReference type="EMBL" id="NEDP02005239">
    <property type="protein sequence ID" value="OWF42675.1"/>
    <property type="molecule type" value="Genomic_DNA"/>
</dbReference>
<feature type="compositionally biased region" description="Basic and acidic residues" evidence="8">
    <location>
        <begin position="407"/>
        <end position="417"/>
    </location>
</feature>
<feature type="region of interest" description="Disordered" evidence="8">
    <location>
        <begin position="524"/>
        <end position="543"/>
    </location>
</feature>
<dbReference type="InterPro" id="IPR013098">
    <property type="entry name" value="Ig_I-set"/>
</dbReference>
<feature type="compositionally biased region" description="Low complexity" evidence="8">
    <location>
        <begin position="2007"/>
        <end position="2021"/>
    </location>
</feature>
<dbReference type="SUPFAM" id="SSF48726">
    <property type="entry name" value="Immunoglobulin"/>
    <property type="match status" value="4"/>
</dbReference>
<feature type="compositionally biased region" description="Basic and acidic residues" evidence="8">
    <location>
        <begin position="527"/>
        <end position="543"/>
    </location>
</feature>
<comment type="subcellular location">
    <subcellularLocation>
        <location evidence="1">Cytoplasm</location>
    </subcellularLocation>
</comment>
<accession>A0A210Q1T8</accession>
<dbReference type="FunFam" id="2.60.40.10:FF:000425">
    <property type="entry name" value="Myosin light chain kinase"/>
    <property type="match status" value="1"/>
</dbReference>
<feature type="compositionally biased region" description="Polar residues" evidence="8">
    <location>
        <begin position="2033"/>
        <end position="2053"/>
    </location>
</feature>
<dbReference type="Gene3D" id="1.10.418.10">
    <property type="entry name" value="Calponin-like domain"/>
    <property type="match status" value="1"/>
</dbReference>
<feature type="region of interest" description="Disordered" evidence="8">
    <location>
        <begin position="548"/>
        <end position="610"/>
    </location>
</feature>
<feature type="region of interest" description="Disordered" evidence="8">
    <location>
        <begin position="1315"/>
        <end position="1341"/>
    </location>
</feature>
<feature type="compositionally biased region" description="Basic and acidic residues" evidence="8">
    <location>
        <begin position="1031"/>
        <end position="1046"/>
    </location>
</feature>
<keyword evidence="4" id="KW-0597">Phosphoprotein</keyword>
<dbReference type="GO" id="GO:0070593">
    <property type="term" value="P:dendrite self-avoidance"/>
    <property type="evidence" value="ECO:0007669"/>
    <property type="project" value="TreeGrafter"/>
</dbReference>
<feature type="compositionally biased region" description="Basic and acidic residues" evidence="8">
    <location>
        <begin position="556"/>
        <end position="581"/>
    </location>
</feature>
<dbReference type="CDD" id="cd21200">
    <property type="entry name" value="CH_SMTN-like"/>
    <property type="match status" value="1"/>
</dbReference>
<dbReference type="FunFam" id="1.10.418.10:FF:000009">
    <property type="entry name" value="smoothelin isoform X2"/>
    <property type="match status" value="1"/>
</dbReference>
<feature type="compositionally biased region" description="Basic and acidic residues" evidence="8">
    <location>
        <begin position="1804"/>
        <end position="1828"/>
    </location>
</feature>
<dbReference type="GO" id="GO:0007156">
    <property type="term" value="P:homophilic cell adhesion via plasma membrane adhesion molecules"/>
    <property type="evidence" value="ECO:0007669"/>
    <property type="project" value="TreeGrafter"/>
</dbReference>
<dbReference type="InterPro" id="IPR036179">
    <property type="entry name" value="Ig-like_dom_sf"/>
</dbReference>
<feature type="compositionally biased region" description="Basic and acidic residues" evidence="8">
    <location>
        <begin position="1902"/>
        <end position="1911"/>
    </location>
</feature>
<comment type="similarity">
    <text evidence="7">Belongs to the smoothelin family.</text>
</comment>
<feature type="compositionally biased region" description="Polar residues" evidence="8">
    <location>
        <begin position="1003"/>
        <end position="1012"/>
    </location>
</feature>
<feature type="domain" description="Ig-like" evidence="10">
    <location>
        <begin position="1558"/>
        <end position="1646"/>
    </location>
</feature>
<feature type="region of interest" description="Disordered" evidence="8">
    <location>
        <begin position="358"/>
        <end position="498"/>
    </location>
</feature>
<dbReference type="GO" id="GO:0098632">
    <property type="term" value="F:cell-cell adhesion mediator activity"/>
    <property type="evidence" value="ECO:0007669"/>
    <property type="project" value="TreeGrafter"/>
</dbReference>
<feature type="region of interest" description="Disordered" evidence="8">
    <location>
        <begin position="1773"/>
        <end position="1975"/>
    </location>
</feature>
<feature type="compositionally biased region" description="Polar residues" evidence="8">
    <location>
        <begin position="794"/>
        <end position="812"/>
    </location>
</feature>
<feature type="region of interest" description="Disordered" evidence="8">
    <location>
        <begin position="2308"/>
        <end position="2336"/>
    </location>
</feature>
<feature type="region of interest" description="Disordered" evidence="8">
    <location>
        <begin position="265"/>
        <end position="344"/>
    </location>
</feature>
<dbReference type="SMART" id="SM00409">
    <property type="entry name" value="IG"/>
    <property type="match status" value="4"/>
</dbReference>
<dbReference type="GO" id="GO:0060298">
    <property type="term" value="P:positive regulation of sarcomere organization"/>
    <property type="evidence" value="ECO:0007669"/>
    <property type="project" value="UniProtKB-ARBA"/>
</dbReference>
<feature type="domain" description="Ig-like" evidence="10">
    <location>
        <begin position="1653"/>
        <end position="1742"/>
    </location>
</feature>
<feature type="compositionally biased region" description="Basic and acidic residues" evidence="8">
    <location>
        <begin position="462"/>
        <end position="477"/>
    </location>
</feature>
<feature type="compositionally biased region" description="Basic and acidic residues" evidence="8">
    <location>
        <begin position="2022"/>
        <end position="2032"/>
    </location>
</feature>
<keyword evidence="3" id="KW-0963">Cytoplasm</keyword>
<dbReference type="GO" id="GO:0005886">
    <property type="term" value="C:plasma membrane"/>
    <property type="evidence" value="ECO:0007669"/>
    <property type="project" value="TreeGrafter"/>
</dbReference>
<dbReference type="PROSITE" id="PS50021">
    <property type="entry name" value="CH"/>
    <property type="match status" value="1"/>
</dbReference>
<evidence type="ECO:0000256" key="4">
    <source>
        <dbReference type="ARBA" id="ARBA00022553"/>
    </source>
</evidence>
<feature type="region of interest" description="Disordered" evidence="8">
    <location>
        <begin position="198"/>
        <end position="223"/>
    </location>
</feature>
<evidence type="ECO:0000313" key="11">
    <source>
        <dbReference type="EMBL" id="OWF42675.1"/>
    </source>
</evidence>
<evidence type="ECO:0000259" key="9">
    <source>
        <dbReference type="PROSITE" id="PS50021"/>
    </source>
</evidence>
<feature type="compositionally biased region" description="Basic and acidic residues" evidence="8">
    <location>
        <begin position="861"/>
        <end position="880"/>
    </location>
</feature>
<feature type="compositionally biased region" description="Basic and acidic residues" evidence="8">
    <location>
        <begin position="1121"/>
        <end position="1142"/>
    </location>
</feature>
<feature type="compositionally biased region" description="Polar residues" evidence="8">
    <location>
        <begin position="478"/>
        <end position="490"/>
    </location>
</feature>
<dbReference type="CDD" id="cd00096">
    <property type="entry name" value="Ig"/>
    <property type="match status" value="1"/>
</dbReference>
<dbReference type="InterPro" id="IPR001715">
    <property type="entry name" value="CH_dom"/>
</dbReference>
<dbReference type="InterPro" id="IPR036872">
    <property type="entry name" value="CH_dom_sf"/>
</dbReference>
<dbReference type="InterPro" id="IPR003599">
    <property type="entry name" value="Ig_sub"/>
</dbReference>
<feature type="compositionally biased region" description="Low complexity" evidence="8">
    <location>
        <begin position="940"/>
        <end position="988"/>
    </location>
</feature>
<evidence type="ECO:0000256" key="1">
    <source>
        <dbReference type="ARBA" id="ARBA00004496"/>
    </source>
</evidence>
<dbReference type="PROSITE" id="PS50835">
    <property type="entry name" value="IG_LIKE"/>
    <property type="match status" value="4"/>
</dbReference>
<dbReference type="Pfam" id="PF07679">
    <property type="entry name" value="I-set"/>
    <property type="match status" value="4"/>
</dbReference>
<feature type="compositionally biased region" description="Basic and acidic residues" evidence="8">
    <location>
        <begin position="436"/>
        <end position="449"/>
    </location>
</feature>
<reference evidence="11 12" key="1">
    <citation type="journal article" date="2017" name="Nat. Ecol. Evol.">
        <title>Scallop genome provides insights into evolution of bilaterian karyotype and development.</title>
        <authorList>
            <person name="Wang S."/>
            <person name="Zhang J."/>
            <person name="Jiao W."/>
            <person name="Li J."/>
            <person name="Xun X."/>
            <person name="Sun Y."/>
            <person name="Guo X."/>
            <person name="Huan P."/>
            <person name="Dong B."/>
            <person name="Zhang L."/>
            <person name="Hu X."/>
            <person name="Sun X."/>
            <person name="Wang J."/>
            <person name="Zhao C."/>
            <person name="Wang Y."/>
            <person name="Wang D."/>
            <person name="Huang X."/>
            <person name="Wang R."/>
            <person name="Lv J."/>
            <person name="Li Y."/>
            <person name="Zhang Z."/>
            <person name="Liu B."/>
            <person name="Lu W."/>
            <person name="Hui Y."/>
            <person name="Liang J."/>
            <person name="Zhou Z."/>
            <person name="Hou R."/>
            <person name="Li X."/>
            <person name="Liu Y."/>
            <person name="Li H."/>
            <person name="Ning X."/>
            <person name="Lin Y."/>
            <person name="Zhao L."/>
            <person name="Xing Q."/>
            <person name="Dou J."/>
            <person name="Li Y."/>
            <person name="Mao J."/>
            <person name="Guo H."/>
            <person name="Dou H."/>
            <person name="Li T."/>
            <person name="Mu C."/>
            <person name="Jiang W."/>
            <person name="Fu Q."/>
            <person name="Fu X."/>
            <person name="Miao Y."/>
            <person name="Liu J."/>
            <person name="Yu Q."/>
            <person name="Li R."/>
            <person name="Liao H."/>
            <person name="Li X."/>
            <person name="Kong Y."/>
            <person name="Jiang Z."/>
            <person name="Chourrout D."/>
            <person name="Li R."/>
            <person name="Bao Z."/>
        </authorList>
    </citation>
    <scope>NUCLEOTIDE SEQUENCE [LARGE SCALE GENOMIC DNA]</scope>
    <source>
        <strain evidence="11 12">PY_sf001</strain>
    </source>
</reference>
<feature type="region of interest" description="Disordered" evidence="8">
    <location>
        <begin position="2089"/>
        <end position="2125"/>
    </location>
</feature>
<dbReference type="Proteomes" id="UP000242188">
    <property type="component" value="Unassembled WGS sequence"/>
</dbReference>
<dbReference type="GO" id="GO:0005737">
    <property type="term" value="C:cytoplasm"/>
    <property type="evidence" value="ECO:0007669"/>
    <property type="project" value="UniProtKB-SubCell"/>
</dbReference>
<feature type="region of interest" description="Disordered" evidence="8">
    <location>
        <begin position="1115"/>
        <end position="1152"/>
    </location>
</feature>
<evidence type="ECO:0000256" key="7">
    <source>
        <dbReference type="ARBA" id="ARBA00061655"/>
    </source>
</evidence>
<feature type="compositionally biased region" description="Polar residues" evidence="8">
    <location>
        <begin position="281"/>
        <end position="291"/>
    </location>
</feature>
<proteinExistence type="inferred from homology"/>